<proteinExistence type="predicted"/>
<accession>A0A8X6GAQ3</accession>
<protein>
    <submittedName>
        <fullName evidence="1">Integrase catalytic domain-containing protein</fullName>
    </submittedName>
</protein>
<evidence type="ECO:0000313" key="2">
    <source>
        <dbReference type="Proteomes" id="UP000887116"/>
    </source>
</evidence>
<gene>
    <name evidence="1" type="primary">AVEN_155635_1</name>
    <name evidence="1" type="ORF">TNCT_347501</name>
</gene>
<sequence length="206" mass="22929">MYTRGKAVHSVHESLNNSASGKKIQLQDVDSSFIENNDGFDGYRVFDKNIMFTNIQNFASCKKCGGDITLTEQCVRDIICNDVPSASYGPWIEELQSTNIQMFYIENNSGPIDILVGADVAGRLFTGKIRVLSSGLVAMNTYLGGTLMGKTNLLSEKEDTSMMKEGKLWDQRIMEGRSVKECQNKGTGMSEPEEEAITIFFAEYKE</sequence>
<dbReference type="OrthoDB" id="6431421at2759"/>
<organism evidence="1 2">
    <name type="scientific">Trichonephila clavata</name>
    <name type="common">Joro spider</name>
    <name type="synonym">Nephila clavata</name>
    <dbReference type="NCBI Taxonomy" id="2740835"/>
    <lineage>
        <taxon>Eukaryota</taxon>
        <taxon>Metazoa</taxon>
        <taxon>Ecdysozoa</taxon>
        <taxon>Arthropoda</taxon>
        <taxon>Chelicerata</taxon>
        <taxon>Arachnida</taxon>
        <taxon>Araneae</taxon>
        <taxon>Araneomorphae</taxon>
        <taxon>Entelegynae</taxon>
        <taxon>Araneoidea</taxon>
        <taxon>Nephilidae</taxon>
        <taxon>Trichonephila</taxon>
    </lineage>
</organism>
<keyword evidence="2" id="KW-1185">Reference proteome</keyword>
<dbReference type="EMBL" id="BMAO01012009">
    <property type="protein sequence ID" value="GFQ78343.1"/>
    <property type="molecule type" value="Genomic_DNA"/>
</dbReference>
<name>A0A8X6GAQ3_TRICU</name>
<reference evidence="1" key="1">
    <citation type="submission" date="2020-07" db="EMBL/GenBank/DDBJ databases">
        <title>Multicomponent nature underlies the extraordinary mechanical properties of spider dragline silk.</title>
        <authorList>
            <person name="Kono N."/>
            <person name="Nakamura H."/>
            <person name="Mori M."/>
            <person name="Yoshida Y."/>
            <person name="Ohtoshi R."/>
            <person name="Malay A.D."/>
            <person name="Moran D.A.P."/>
            <person name="Tomita M."/>
            <person name="Numata K."/>
            <person name="Arakawa K."/>
        </authorList>
    </citation>
    <scope>NUCLEOTIDE SEQUENCE</scope>
</reference>
<evidence type="ECO:0000313" key="1">
    <source>
        <dbReference type="EMBL" id="GFQ78343.1"/>
    </source>
</evidence>
<comment type="caution">
    <text evidence="1">The sequence shown here is derived from an EMBL/GenBank/DDBJ whole genome shotgun (WGS) entry which is preliminary data.</text>
</comment>
<dbReference type="Proteomes" id="UP000887116">
    <property type="component" value="Unassembled WGS sequence"/>
</dbReference>
<dbReference type="AlphaFoldDB" id="A0A8X6GAQ3"/>